<keyword evidence="2" id="KW-0805">Transcription regulation</keyword>
<dbReference type="InterPro" id="IPR013249">
    <property type="entry name" value="RNA_pol_sigma70_r4_t2"/>
</dbReference>
<dbReference type="SUPFAM" id="SSF88946">
    <property type="entry name" value="Sigma2 domain of RNA polymerase sigma factors"/>
    <property type="match status" value="1"/>
</dbReference>
<dbReference type="EMBL" id="QFQS01000001">
    <property type="protein sequence ID" value="PZQ99415.1"/>
    <property type="molecule type" value="Genomic_DNA"/>
</dbReference>
<dbReference type="GO" id="GO:0003677">
    <property type="term" value="F:DNA binding"/>
    <property type="evidence" value="ECO:0007669"/>
    <property type="project" value="InterPro"/>
</dbReference>
<reference evidence="7 8" key="1">
    <citation type="submission" date="2017-08" db="EMBL/GenBank/DDBJ databases">
        <title>Infants hospitalized years apart are colonized by the same room-sourced microbial strains.</title>
        <authorList>
            <person name="Brooks B."/>
            <person name="Olm M.R."/>
            <person name="Firek B.A."/>
            <person name="Baker R."/>
            <person name="Thomas B.C."/>
            <person name="Morowitz M.J."/>
            <person name="Banfield J.F."/>
        </authorList>
    </citation>
    <scope>NUCLEOTIDE SEQUENCE [LARGE SCALE GENOMIC DNA]</scope>
    <source>
        <strain evidence="7">S2_003_000_R2_11</strain>
    </source>
</reference>
<evidence type="ECO:0000256" key="1">
    <source>
        <dbReference type="ARBA" id="ARBA00010641"/>
    </source>
</evidence>
<evidence type="ECO:0000259" key="6">
    <source>
        <dbReference type="Pfam" id="PF08281"/>
    </source>
</evidence>
<evidence type="ECO:0000313" key="8">
    <source>
        <dbReference type="Proteomes" id="UP000248975"/>
    </source>
</evidence>
<gene>
    <name evidence="7" type="ORF">DI533_01670</name>
</gene>
<sequence length="181" mass="20091">MSEDRVADLLLRVAASDRAAFRDIYSATSSKLFGTLLRILGTRSEAEDALQEVFTRVWLNARRFDPAKGAGMTWLIAVARNHAIDRLRSRPDARMSDDEDALDAVADAAPGVESRLMALGEAKRAVDCFGTLEPDRATAIKAAYIQGRSYQALADKFGVPINTMRTWLRRSLIKLRECMEA</sequence>
<dbReference type="Gene3D" id="1.10.1740.10">
    <property type="match status" value="1"/>
</dbReference>
<dbReference type="Pfam" id="PF04542">
    <property type="entry name" value="Sigma70_r2"/>
    <property type="match status" value="1"/>
</dbReference>
<evidence type="ECO:0000313" key="7">
    <source>
        <dbReference type="EMBL" id="PZQ99415.1"/>
    </source>
</evidence>
<dbReference type="SUPFAM" id="SSF88659">
    <property type="entry name" value="Sigma3 and sigma4 domains of RNA polymerase sigma factors"/>
    <property type="match status" value="1"/>
</dbReference>
<dbReference type="GO" id="GO:0016987">
    <property type="term" value="F:sigma factor activity"/>
    <property type="evidence" value="ECO:0007669"/>
    <property type="project" value="UniProtKB-KW"/>
</dbReference>
<dbReference type="GO" id="GO:0006352">
    <property type="term" value="P:DNA-templated transcription initiation"/>
    <property type="evidence" value="ECO:0007669"/>
    <property type="project" value="InterPro"/>
</dbReference>
<dbReference type="PANTHER" id="PTHR43133:SF62">
    <property type="entry name" value="RNA POLYMERASE SIGMA FACTOR SIGZ"/>
    <property type="match status" value="1"/>
</dbReference>
<dbReference type="InterPro" id="IPR014284">
    <property type="entry name" value="RNA_pol_sigma-70_dom"/>
</dbReference>
<evidence type="ECO:0000259" key="5">
    <source>
        <dbReference type="Pfam" id="PF04542"/>
    </source>
</evidence>
<dbReference type="Proteomes" id="UP000248975">
    <property type="component" value="Unassembled WGS sequence"/>
</dbReference>
<dbReference type="AlphaFoldDB" id="A0A2W5SJB3"/>
<feature type="domain" description="RNA polymerase sigma-70 region 2" evidence="5">
    <location>
        <begin position="25"/>
        <end position="90"/>
    </location>
</feature>
<organism evidence="7 8">
    <name type="scientific">Cereibacter sphaeroides</name>
    <name type="common">Rhodobacter sphaeroides</name>
    <dbReference type="NCBI Taxonomy" id="1063"/>
    <lineage>
        <taxon>Bacteria</taxon>
        <taxon>Pseudomonadati</taxon>
        <taxon>Pseudomonadota</taxon>
        <taxon>Alphaproteobacteria</taxon>
        <taxon>Rhodobacterales</taxon>
        <taxon>Paracoccaceae</taxon>
        <taxon>Cereibacter</taxon>
    </lineage>
</organism>
<evidence type="ECO:0000256" key="3">
    <source>
        <dbReference type="ARBA" id="ARBA00023082"/>
    </source>
</evidence>
<comment type="caution">
    <text evidence="7">The sequence shown here is derived from an EMBL/GenBank/DDBJ whole genome shotgun (WGS) entry which is preliminary data.</text>
</comment>
<accession>A0A2W5SJB3</accession>
<dbReference type="InterPro" id="IPR013325">
    <property type="entry name" value="RNA_pol_sigma_r2"/>
</dbReference>
<name>A0A2W5SJB3_CERSP</name>
<dbReference type="InterPro" id="IPR039425">
    <property type="entry name" value="RNA_pol_sigma-70-like"/>
</dbReference>
<dbReference type="InterPro" id="IPR036388">
    <property type="entry name" value="WH-like_DNA-bd_sf"/>
</dbReference>
<dbReference type="Pfam" id="PF08281">
    <property type="entry name" value="Sigma70_r4_2"/>
    <property type="match status" value="1"/>
</dbReference>
<keyword evidence="3" id="KW-0731">Sigma factor</keyword>
<evidence type="ECO:0000256" key="4">
    <source>
        <dbReference type="ARBA" id="ARBA00023163"/>
    </source>
</evidence>
<comment type="similarity">
    <text evidence="1">Belongs to the sigma-70 factor family. ECF subfamily.</text>
</comment>
<proteinExistence type="inferred from homology"/>
<evidence type="ECO:0000256" key="2">
    <source>
        <dbReference type="ARBA" id="ARBA00023015"/>
    </source>
</evidence>
<dbReference type="InterPro" id="IPR007627">
    <property type="entry name" value="RNA_pol_sigma70_r2"/>
</dbReference>
<feature type="domain" description="RNA polymerase sigma factor 70 region 4 type 2" evidence="6">
    <location>
        <begin position="127"/>
        <end position="175"/>
    </location>
</feature>
<dbReference type="PANTHER" id="PTHR43133">
    <property type="entry name" value="RNA POLYMERASE ECF-TYPE SIGMA FACTO"/>
    <property type="match status" value="1"/>
</dbReference>
<keyword evidence="4" id="KW-0804">Transcription</keyword>
<protein>
    <submittedName>
        <fullName evidence="7">RNA polymerase subunit sigma</fullName>
    </submittedName>
</protein>
<dbReference type="Gene3D" id="1.10.10.10">
    <property type="entry name" value="Winged helix-like DNA-binding domain superfamily/Winged helix DNA-binding domain"/>
    <property type="match status" value="1"/>
</dbReference>
<dbReference type="NCBIfam" id="TIGR02937">
    <property type="entry name" value="sigma70-ECF"/>
    <property type="match status" value="1"/>
</dbReference>
<dbReference type="InterPro" id="IPR013324">
    <property type="entry name" value="RNA_pol_sigma_r3/r4-like"/>
</dbReference>